<comment type="caution">
    <text evidence="8">The sequence shown here is derived from an EMBL/GenBank/DDBJ whole genome shotgun (WGS) entry which is preliminary data.</text>
</comment>
<reference evidence="8" key="1">
    <citation type="journal article" date="2021" name="PeerJ">
        <title>Extensive microbial diversity within the chicken gut microbiome revealed by metagenomics and culture.</title>
        <authorList>
            <person name="Gilroy R."/>
            <person name="Ravi A."/>
            <person name="Getino M."/>
            <person name="Pursley I."/>
            <person name="Horton D.L."/>
            <person name="Alikhan N.F."/>
            <person name="Baker D."/>
            <person name="Gharbi K."/>
            <person name="Hall N."/>
            <person name="Watson M."/>
            <person name="Adriaenssens E.M."/>
            <person name="Foster-Nyarko E."/>
            <person name="Jarju S."/>
            <person name="Secka A."/>
            <person name="Antonio M."/>
            <person name="Oren A."/>
            <person name="Chaudhuri R.R."/>
            <person name="La Ragione R."/>
            <person name="Hildebrand F."/>
            <person name="Pallen M.J."/>
        </authorList>
    </citation>
    <scope>NUCLEOTIDE SEQUENCE</scope>
    <source>
        <strain evidence="8">CHK169-2315</strain>
    </source>
</reference>
<comment type="similarity">
    <text evidence="6">Belongs to the bacillales FliT family.</text>
</comment>
<dbReference type="InterPro" id="IPR008622">
    <property type="entry name" value="FliT"/>
</dbReference>
<keyword evidence="3" id="KW-1005">Bacterial flagellum biogenesis</keyword>
<accession>A0A9D1TIU4</accession>
<evidence type="ECO:0000256" key="7">
    <source>
        <dbReference type="ARBA" id="ARBA00093797"/>
    </source>
</evidence>
<evidence type="ECO:0000256" key="2">
    <source>
        <dbReference type="ARBA" id="ARBA00022490"/>
    </source>
</evidence>
<comment type="subcellular location">
    <subcellularLocation>
        <location evidence="1">Cytoplasm</location>
        <location evidence="1">Cytosol</location>
    </subcellularLocation>
</comment>
<gene>
    <name evidence="8" type="ORF">H9895_01495</name>
</gene>
<name>A0A9D1TIU4_9BACI</name>
<evidence type="ECO:0000256" key="4">
    <source>
        <dbReference type="ARBA" id="ARBA00023186"/>
    </source>
</evidence>
<protein>
    <recommendedName>
        <fullName evidence="7">Flagellar protein FliT</fullName>
    </recommendedName>
</protein>
<evidence type="ECO:0000256" key="6">
    <source>
        <dbReference type="ARBA" id="ARBA00093785"/>
    </source>
</evidence>
<comment type="function">
    <text evidence="5">May act as an export chaperone for the filament capping protein FliD.</text>
</comment>
<evidence type="ECO:0000313" key="8">
    <source>
        <dbReference type="EMBL" id="HIV73736.1"/>
    </source>
</evidence>
<dbReference type="Pfam" id="PF05400">
    <property type="entry name" value="FliT"/>
    <property type="match status" value="1"/>
</dbReference>
<evidence type="ECO:0000256" key="1">
    <source>
        <dbReference type="ARBA" id="ARBA00004514"/>
    </source>
</evidence>
<reference evidence="8" key="2">
    <citation type="submission" date="2021-04" db="EMBL/GenBank/DDBJ databases">
        <authorList>
            <person name="Gilroy R."/>
        </authorList>
    </citation>
    <scope>NUCLEOTIDE SEQUENCE</scope>
    <source>
        <strain evidence="8">CHK169-2315</strain>
    </source>
</reference>
<dbReference type="Proteomes" id="UP000823937">
    <property type="component" value="Unassembled WGS sequence"/>
</dbReference>
<dbReference type="AlphaFoldDB" id="A0A9D1TIU4"/>
<evidence type="ECO:0000313" key="9">
    <source>
        <dbReference type="Proteomes" id="UP000823937"/>
    </source>
</evidence>
<evidence type="ECO:0000256" key="5">
    <source>
        <dbReference type="ARBA" id="ARBA00093765"/>
    </source>
</evidence>
<keyword evidence="4" id="KW-0143">Chaperone</keyword>
<proteinExistence type="inferred from homology"/>
<sequence length="118" mass="13881">MKTLQALYDLSVNMLTSLEKVPVDIEEREQVVELVQSFIEKREQLLRQIKGPYSEGEMQLGKQLIHLDEQITHKMNDLLQQIQIDMKKVKEKKKLNRSYINPYGNIKTTDGMYLDSKQ</sequence>
<organism evidence="8 9">
    <name type="scientific">Candidatus Pseudogracilibacillus intestinigallinarum</name>
    <dbReference type="NCBI Taxonomy" id="2838742"/>
    <lineage>
        <taxon>Bacteria</taxon>
        <taxon>Bacillati</taxon>
        <taxon>Bacillota</taxon>
        <taxon>Bacilli</taxon>
        <taxon>Bacillales</taxon>
        <taxon>Bacillaceae</taxon>
        <taxon>Pseudogracilibacillus</taxon>
    </lineage>
</organism>
<keyword evidence="2" id="KW-0963">Cytoplasm</keyword>
<dbReference type="EMBL" id="DXHX01000023">
    <property type="protein sequence ID" value="HIV73736.1"/>
    <property type="molecule type" value="Genomic_DNA"/>
</dbReference>
<evidence type="ECO:0000256" key="3">
    <source>
        <dbReference type="ARBA" id="ARBA00022795"/>
    </source>
</evidence>